<dbReference type="OrthoDB" id="3763466at2759"/>
<name>A0A9P4LMG9_9PLEO</name>
<sequence length="311" mass="35915">MKVPFSPGSKAKRPASLFNLTKAVHTRLPRELRDMIYQYIITKFDISRIEICADVRFDRFPYRHGQEPQEYRTYPTVKGQLPIIAEAKLVYPSFAQEIVELVYEVQRDLWIDMSSAIPVFLNTDFFGTGCTPGHASLKKLHISGLLDFNERLPNCIHLDTLRADCDALLDCKWARGFELDVVFRSELGISHSGEDHMLALAHTMFTAWSILKPWITAAQLRGARVLFMMITMGKTYQYTKDGHNMLETEDEWLNSLRATLRGSHEVNRTMNYIRQQPRNSQKTGPSQSGLDVFGWLYKSCFCIHPKDWCNR</sequence>
<dbReference type="AlphaFoldDB" id="A0A9P4LMG9"/>
<reference evidence="1" key="1">
    <citation type="journal article" date="2020" name="Stud. Mycol.">
        <title>101 Dothideomycetes genomes: a test case for predicting lifestyles and emergence of pathogens.</title>
        <authorList>
            <person name="Haridas S."/>
            <person name="Albert R."/>
            <person name="Binder M."/>
            <person name="Bloem J."/>
            <person name="Labutti K."/>
            <person name="Salamov A."/>
            <person name="Andreopoulos B."/>
            <person name="Baker S."/>
            <person name="Barry K."/>
            <person name="Bills G."/>
            <person name="Bluhm B."/>
            <person name="Cannon C."/>
            <person name="Castanera R."/>
            <person name="Culley D."/>
            <person name="Daum C."/>
            <person name="Ezra D."/>
            <person name="Gonzalez J."/>
            <person name="Henrissat B."/>
            <person name="Kuo A."/>
            <person name="Liang C."/>
            <person name="Lipzen A."/>
            <person name="Lutzoni F."/>
            <person name="Magnuson J."/>
            <person name="Mondo S."/>
            <person name="Nolan M."/>
            <person name="Ohm R."/>
            <person name="Pangilinan J."/>
            <person name="Park H.-J."/>
            <person name="Ramirez L."/>
            <person name="Alfaro M."/>
            <person name="Sun H."/>
            <person name="Tritt A."/>
            <person name="Yoshinaga Y."/>
            <person name="Zwiers L.-H."/>
            <person name="Turgeon B."/>
            <person name="Goodwin S."/>
            <person name="Spatafora J."/>
            <person name="Crous P."/>
            <person name="Grigoriev I."/>
        </authorList>
    </citation>
    <scope>NUCLEOTIDE SEQUENCE</scope>
    <source>
        <strain evidence="1">CBS 110217</strain>
    </source>
</reference>
<dbReference type="EMBL" id="ML978198">
    <property type="protein sequence ID" value="KAF2029672.1"/>
    <property type="molecule type" value="Genomic_DNA"/>
</dbReference>
<proteinExistence type="predicted"/>
<keyword evidence="2" id="KW-1185">Reference proteome</keyword>
<protein>
    <submittedName>
        <fullName evidence="1">Uncharacterized protein</fullName>
    </submittedName>
</protein>
<accession>A0A9P4LMG9</accession>
<organism evidence="1 2">
    <name type="scientific">Setomelanomma holmii</name>
    <dbReference type="NCBI Taxonomy" id="210430"/>
    <lineage>
        <taxon>Eukaryota</taxon>
        <taxon>Fungi</taxon>
        <taxon>Dikarya</taxon>
        <taxon>Ascomycota</taxon>
        <taxon>Pezizomycotina</taxon>
        <taxon>Dothideomycetes</taxon>
        <taxon>Pleosporomycetidae</taxon>
        <taxon>Pleosporales</taxon>
        <taxon>Pleosporineae</taxon>
        <taxon>Phaeosphaeriaceae</taxon>
        <taxon>Setomelanomma</taxon>
    </lineage>
</organism>
<evidence type="ECO:0000313" key="1">
    <source>
        <dbReference type="EMBL" id="KAF2029672.1"/>
    </source>
</evidence>
<comment type="caution">
    <text evidence="1">The sequence shown here is derived from an EMBL/GenBank/DDBJ whole genome shotgun (WGS) entry which is preliminary data.</text>
</comment>
<dbReference type="Proteomes" id="UP000799777">
    <property type="component" value="Unassembled WGS sequence"/>
</dbReference>
<evidence type="ECO:0000313" key="2">
    <source>
        <dbReference type="Proteomes" id="UP000799777"/>
    </source>
</evidence>
<gene>
    <name evidence="1" type="ORF">EK21DRAFT_112714</name>
</gene>